<feature type="transmembrane region" description="Helical" evidence="2">
    <location>
        <begin position="274"/>
        <end position="291"/>
    </location>
</feature>
<sequence>MSGDFTARDERLLLEFLLYLGSGLTAAGEAVNQIQEHLLRVATAYGAADARISVFPTFLVVSLAPGRPVTQEPTRQLGGGLRLDQTAELYRLLRAAERGEVAPAEGSRRVLEVVRTPPRFGSPVRVLGHAVLTAGICMILKPTWGDLLLAALFGVLIGVLKLTGARWASVQMIMPVVASFTVAAITFVLAGTGWAEADLRALVAPLCTFLPGAMLTMAVVELSAYEMVTGASRLVAGILQLGLLAFGIIGAAQAVGVPPPGSPADVAANTLGWWAPWLGTAVVGVGNYLMLAGPPRSLGWLCLVLYAGWIGQYLGGLVLGGYLSGFVGAVALTVVAYLVERAPGAPPALVSFLPGFWLLVPGALSLIGVTEYLGQSTVRGAEDLIDAAGSMVAIALGVLCGHPLYRALAGTLHWTRRQDDLVHPDPQGHGG</sequence>
<evidence type="ECO:0000256" key="2">
    <source>
        <dbReference type="SAM" id="Phobius"/>
    </source>
</evidence>
<gene>
    <name evidence="4" type="ORF">ACTOB_004401</name>
</gene>
<feature type="transmembrane region" description="Helical" evidence="2">
    <location>
        <begin position="348"/>
        <end position="367"/>
    </location>
</feature>
<keyword evidence="2" id="KW-0812">Transmembrane</keyword>
<dbReference type="Proteomes" id="UP001240150">
    <property type="component" value="Chromosome"/>
</dbReference>
<comment type="similarity">
    <text evidence="1">Belongs to the ThrE exporter (TC 2.A.79) family.</text>
</comment>
<dbReference type="InterPro" id="IPR010619">
    <property type="entry name" value="ThrE-like_N"/>
</dbReference>
<protein>
    <submittedName>
        <fullName evidence="4">Threonine/serine exporter family protein</fullName>
    </submittedName>
</protein>
<organism evidence="4 5">
    <name type="scientific">Actinoplanes oblitus</name>
    <dbReference type="NCBI Taxonomy" id="3040509"/>
    <lineage>
        <taxon>Bacteria</taxon>
        <taxon>Bacillati</taxon>
        <taxon>Actinomycetota</taxon>
        <taxon>Actinomycetes</taxon>
        <taxon>Micromonosporales</taxon>
        <taxon>Micromonosporaceae</taxon>
        <taxon>Actinoplanes</taxon>
    </lineage>
</organism>
<reference evidence="4 5" key="1">
    <citation type="submission" date="2023-06" db="EMBL/GenBank/DDBJ databases">
        <authorList>
            <person name="Yushchuk O."/>
            <person name="Binda E."/>
            <person name="Ruckert-Reed C."/>
            <person name="Fedorenko V."/>
            <person name="Kalinowski J."/>
            <person name="Marinelli F."/>
        </authorList>
    </citation>
    <scope>NUCLEOTIDE SEQUENCE [LARGE SCALE GENOMIC DNA]</scope>
    <source>
        <strain evidence="4 5">NRRL 3884</strain>
    </source>
</reference>
<keyword evidence="5" id="KW-1185">Reference proteome</keyword>
<evidence type="ECO:0000259" key="3">
    <source>
        <dbReference type="Pfam" id="PF06738"/>
    </source>
</evidence>
<feature type="transmembrane region" description="Helical" evidence="2">
    <location>
        <begin position="176"/>
        <end position="195"/>
    </location>
</feature>
<dbReference type="RefSeq" id="WP_284913666.1">
    <property type="nucleotide sequence ID" value="NZ_CP126980.1"/>
</dbReference>
<dbReference type="Pfam" id="PF06738">
    <property type="entry name" value="ThrE"/>
    <property type="match status" value="1"/>
</dbReference>
<proteinExistence type="inferred from homology"/>
<feature type="transmembrane region" description="Helical" evidence="2">
    <location>
        <begin position="321"/>
        <end position="339"/>
    </location>
</feature>
<feature type="transmembrane region" description="Helical" evidence="2">
    <location>
        <begin position="234"/>
        <end position="254"/>
    </location>
</feature>
<evidence type="ECO:0000313" key="4">
    <source>
        <dbReference type="EMBL" id="WIM92460.1"/>
    </source>
</evidence>
<dbReference type="PANTHER" id="PTHR31082:SF4">
    <property type="entry name" value="PHEROMONE-REGULATED MEMBRANE PROTEIN 10"/>
    <property type="match status" value="1"/>
</dbReference>
<dbReference type="PANTHER" id="PTHR31082">
    <property type="entry name" value="PHEROMONE-REGULATED MEMBRANE PROTEIN 10"/>
    <property type="match status" value="1"/>
</dbReference>
<dbReference type="InterPro" id="IPR051361">
    <property type="entry name" value="ThrE/Ser_Exporter"/>
</dbReference>
<dbReference type="EMBL" id="CP126980">
    <property type="protein sequence ID" value="WIM92460.1"/>
    <property type="molecule type" value="Genomic_DNA"/>
</dbReference>
<accession>A0ABY8W9Q5</accession>
<evidence type="ECO:0000256" key="1">
    <source>
        <dbReference type="ARBA" id="ARBA00034125"/>
    </source>
</evidence>
<feature type="transmembrane region" description="Helical" evidence="2">
    <location>
        <begin position="387"/>
        <end position="408"/>
    </location>
</feature>
<name>A0ABY8W9Q5_9ACTN</name>
<feature type="transmembrane region" description="Helical" evidence="2">
    <location>
        <begin position="147"/>
        <end position="164"/>
    </location>
</feature>
<evidence type="ECO:0000313" key="5">
    <source>
        <dbReference type="Proteomes" id="UP001240150"/>
    </source>
</evidence>
<feature type="transmembrane region" description="Helical" evidence="2">
    <location>
        <begin position="298"/>
        <end position="315"/>
    </location>
</feature>
<feature type="transmembrane region" description="Helical" evidence="2">
    <location>
        <begin position="201"/>
        <end position="222"/>
    </location>
</feature>
<keyword evidence="2" id="KW-1133">Transmembrane helix</keyword>
<feature type="domain" description="Threonine/serine exporter-like N-terminal" evidence="3">
    <location>
        <begin position="16"/>
        <end position="253"/>
    </location>
</feature>
<keyword evidence="2" id="KW-0472">Membrane</keyword>